<accession>A0A8W7PAJ7</accession>
<evidence type="ECO:0000256" key="1">
    <source>
        <dbReference type="SAM" id="MobiDB-lite"/>
    </source>
</evidence>
<feature type="compositionally biased region" description="Basic and acidic residues" evidence="1">
    <location>
        <begin position="105"/>
        <end position="115"/>
    </location>
</feature>
<evidence type="ECO:0000313" key="2">
    <source>
        <dbReference type="EnsemblMetazoa" id="ACOM028107-PA.1"/>
    </source>
</evidence>
<dbReference type="EnsemblMetazoa" id="ACOM028107-RA">
    <property type="protein sequence ID" value="ACOM028107-PA.1"/>
    <property type="gene ID" value="ACOM028107"/>
</dbReference>
<proteinExistence type="predicted"/>
<sequence>MLSRSGVEAHEAGRCWKLWEPPTPLPPLLPPGLSRFCVEVQLRTVAKAALTPRRPAHLRMETKRTQLITLGAWEEVRHGGSGSFNGLVLRGHECSPMRYRNSTKFKHESDGDSKPRAAAPCAREFESAQTP</sequence>
<organism evidence="2">
    <name type="scientific">Anopheles coluzzii</name>
    <name type="common">African malaria mosquito</name>
    <dbReference type="NCBI Taxonomy" id="1518534"/>
    <lineage>
        <taxon>Eukaryota</taxon>
        <taxon>Metazoa</taxon>
        <taxon>Ecdysozoa</taxon>
        <taxon>Arthropoda</taxon>
        <taxon>Hexapoda</taxon>
        <taxon>Insecta</taxon>
        <taxon>Pterygota</taxon>
        <taxon>Neoptera</taxon>
        <taxon>Endopterygota</taxon>
        <taxon>Diptera</taxon>
        <taxon>Nematocera</taxon>
        <taxon>Culicoidea</taxon>
        <taxon>Culicidae</taxon>
        <taxon>Anophelinae</taxon>
        <taxon>Anopheles</taxon>
    </lineage>
</organism>
<feature type="region of interest" description="Disordered" evidence="1">
    <location>
        <begin position="101"/>
        <end position="131"/>
    </location>
</feature>
<dbReference type="Proteomes" id="UP000075882">
    <property type="component" value="Unassembled WGS sequence"/>
</dbReference>
<protein>
    <submittedName>
        <fullName evidence="2">Uncharacterized protein</fullName>
    </submittedName>
</protein>
<dbReference type="AlphaFoldDB" id="A0A8W7PAJ7"/>
<reference evidence="2" key="1">
    <citation type="submission" date="2022-08" db="UniProtKB">
        <authorList>
            <consortium name="EnsemblMetazoa"/>
        </authorList>
    </citation>
    <scope>IDENTIFICATION</scope>
</reference>
<name>A0A8W7PAJ7_ANOCL</name>